<feature type="region of interest" description="Interaction with tRNA" evidence="9">
    <location>
        <begin position="151"/>
        <end position="153"/>
    </location>
</feature>
<feature type="binding site" evidence="9">
    <location>
        <position position="124"/>
    </location>
    <ligand>
        <name>ATP</name>
        <dbReference type="ChEBI" id="CHEBI:30616"/>
    </ligand>
</feature>
<feature type="active site" description="Cysteine persulfide intermediate" evidence="9">
    <location>
        <position position="201"/>
    </location>
</feature>
<keyword evidence="6 9" id="KW-0694">RNA-binding</keyword>
<comment type="similarity">
    <text evidence="9">Belongs to the MnmA/TRMU family.</text>
</comment>
<evidence type="ECO:0000256" key="10">
    <source>
        <dbReference type="SAM" id="MobiDB-lite"/>
    </source>
</evidence>
<evidence type="ECO:0000256" key="2">
    <source>
        <dbReference type="ARBA" id="ARBA00022679"/>
    </source>
</evidence>
<name>A0A9P3ZII0_9BACT</name>
<keyword evidence="9" id="KW-0963">Cytoplasm</keyword>
<dbReference type="Proteomes" id="UP000323119">
    <property type="component" value="Unassembled WGS sequence"/>
</dbReference>
<keyword evidence="1 9" id="KW-0820">tRNA-binding</keyword>
<dbReference type="EMBL" id="VVUY01000009">
    <property type="protein sequence ID" value="KAA2559062.1"/>
    <property type="molecule type" value="Genomic_DNA"/>
</dbReference>
<dbReference type="GO" id="GO:0005737">
    <property type="term" value="C:cytoplasm"/>
    <property type="evidence" value="ECO:0007669"/>
    <property type="project" value="UniProtKB-SubCell"/>
</dbReference>
<evidence type="ECO:0000256" key="9">
    <source>
        <dbReference type="HAMAP-Rule" id="MF_00144"/>
    </source>
</evidence>
<evidence type="ECO:0000256" key="5">
    <source>
        <dbReference type="ARBA" id="ARBA00022840"/>
    </source>
</evidence>
<evidence type="ECO:0000313" key="12">
    <source>
        <dbReference type="EMBL" id="KAA2559062.1"/>
    </source>
</evidence>
<evidence type="ECO:0000256" key="8">
    <source>
        <dbReference type="ARBA" id="ARBA00051542"/>
    </source>
</evidence>
<comment type="caution">
    <text evidence="9">Lacks conserved residue(s) required for the propagation of feature annotation.</text>
</comment>
<dbReference type="Gene3D" id="2.40.30.10">
    <property type="entry name" value="Translation factors"/>
    <property type="match status" value="1"/>
</dbReference>
<comment type="caution">
    <text evidence="12">The sequence shown here is derived from an EMBL/GenBank/DDBJ whole genome shotgun (WGS) entry which is preliminary data.</text>
</comment>
<evidence type="ECO:0000313" key="13">
    <source>
        <dbReference type="Proteomes" id="UP000323119"/>
    </source>
</evidence>
<organism evidence="12 13">
    <name type="scientific">Alistipes onderdonkii</name>
    <dbReference type="NCBI Taxonomy" id="328813"/>
    <lineage>
        <taxon>Bacteria</taxon>
        <taxon>Pseudomonadati</taxon>
        <taxon>Bacteroidota</taxon>
        <taxon>Bacteroidia</taxon>
        <taxon>Bacteroidales</taxon>
        <taxon>Rikenellaceae</taxon>
        <taxon>Alistipes</taxon>
    </lineage>
</organism>
<feature type="active site" description="Nucleophile" evidence="9">
    <location>
        <position position="100"/>
    </location>
</feature>
<dbReference type="SUPFAM" id="SSF52402">
    <property type="entry name" value="Adenine nucleotide alpha hydrolases-like"/>
    <property type="match status" value="1"/>
</dbReference>
<dbReference type="InterPro" id="IPR004506">
    <property type="entry name" value="MnmA-like"/>
</dbReference>
<keyword evidence="5 9" id="KW-0067">ATP-binding</keyword>
<dbReference type="InterPro" id="IPR014729">
    <property type="entry name" value="Rossmann-like_a/b/a_fold"/>
</dbReference>
<dbReference type="InterPro" id="IPR023382">
    <property type="entry name" value="MnmA-like_central_sf"/>
</dbReference>
<keyword evidence="3 9" id="KW-0819">tRNA processing</keyword>
<accession>A0A9P3ZII0</accession>
<feature type="region of interest" description="Interaction with target base in tRNA" evidence="9">
    <location>
        <begin position="95"/>
        <end position="97"/>
    </location>
</feature>
<dbReference type="CDD" id="cd01998">
    <property type="entry name" value="MnmA_TRMU-like"/>
    <property type="match status" value="1"/>
</dbReference>
<keyword evidence="7" id="KW-1015">Disulfide bond</keyword>
<evidence type="ECO:0000256" key="1">
    <source>
        <dbReference type="ARBA" id="ARBA00022555"/>
    </source>
</evidence>
<dbReference type="HAMAP" id="MF_00144">
    <property type="entry name" value="tRNA_thiouridyl_MnmA"/>
    <property type="match status" value="1"/>
</dbReference>
<dbReference type="GO" id="GO:0000049">
    <property type="term" value="F:tRNA binding"/>
    <property type="evidence" value="ECO:0007669"/>
    <property type="project" value="UniProtKB-KW"/>
</dbReference>
<dbReference type="Pfam" id="PF20259">
    <property type="entry name" value="tRNA_Me_trans_M"/>
    <property type="match status" value="1"/>
</dbReference>
<dbReference type="Pfam" id="PF20258">
    <property type="entry name" value="tRNA_Me_trans_C"/>
    <property type="match status" value="1"/>
</dbReference>
<feature type="binding site" evidence="9">
    <location>
        <begin position="7"/>
        <end position="14"/>
    </location>
    <ligand>
        <name>ATP</name>
        <dbReference type="ChEBI" id="CHEBI:30616"/>
    </ligand>
</feature>
<feature type="region of interest" description="Interaction with tRNA" evidence="9">
    <location>
        <begin position="418"/>
        <end position="419"/>
    </location>
</feature>
<comment type="subcellular location">
    <subcellularLocation>
        <location evidence="9">Cytoplasm</location>
    </subcellularLocation>
</comment>
<dbReference type="Pfam" id="PF03054">
    <property type="entry name" value="tRNA_Me_trans"/>
    <property type="match status" value="1"/>
</dbReference>
<dbReference type="PANTHER" id="PTHR11933">
    <property type="entry name" value="TRNA 5-METHYLAMINOMETHYL-2-THIOURIDYLATE -METHYLTRANSFERASE"/>
    <property type="match status" value="1"/>
</dbReference>
<comment type="function">
    <text evidence="9">Catalyzes the 2-thiolation of uridine at the wobble position (U34) of tRNA, leading to the formation of s(2)U34.</text>
</comment>
<protein>
    <recommendedName>
        <fullName evidence="9">tRNA-specific 2-thiouridylase MnmA</fullName>
        <ecNumber evidence="9">2.8.1.13</ecNumber>
    </recommendedName>
</protein>
<evidence type="ECO:0000256" key="6">
    <source>
        <dbReference type="ARBA" id="ARBA00022884"/>
    </source>
</evidence>
<evidence type="ECO:0000256" key="3">
    <source>
        <dbReference type="ARBA" id="ARBA00022694"/>
    </source>
</evidence>
<dbReference type="RefSeq" id="WP_055204029.1">
    <property type="nucleotide sequence ID" value="NZ_DAWEKN010000013.1"/>
</dbReference>
<keyword evidence="2 9" id="KW-0808">Transferase</keyword>
<dbReference type="GO" id="GO:0002143">
    <property type="term" value="P:tRNA wobble position uridine thiolation"/>
    <property type="evidence" value="ECO:0007669"/>
    <property type="project" value="TreeGrafter"/>
</dbReference>
<feature type="region of interest" description="Disordered" evidence="10">
    <location>
        <begin position="230"/>
        <end position="312"/>
    </location>
</feature>
<evidence type="ECO:0000259" key="11">
    <source>
        <dbReference type="PROSITE" id="PS50206"/>
    </source>
</evidence>
<dbReference type="FunFam" id="2.30.30.280:FF:000001">
    <property type="entry name" value="tRNA-specific 2-thiouridylase MnmA"/>
    <property type="match status" value="1"/>
</dbReference>
<dbReference type="InterPro" id="IPR001763">
    <property type="entry name" value="Rhodanese-like_dom"/>
</dbReference>
<dbReference type="InterPro" id="IPR046884">
    <property type="entry name" value="MnmA-like_central"/>
</dbReference>
<keyword evidence="4 9" id="KW-0547">Nucleotide-binding</keyword>
<dbReference type="GO" id="GO:0005524">
    <property type="term" value="F:ATP binding"/>
    <property type="evidence" value="ECO:0007669"/>
    <property type="project" value="UniProtKB-KW"/>
</dbReference>
<dbReference type="Gene3D" id="3.40.50.620">
    <property type="entry name" value="HUPs"/>
    <property type="match status" value="1"/>
</dbReference>
<dbReference type="NCBIfam" id="TIGR00420">
    <property type="entry name" value="trmU"/>
    <property type="match status" value="1"/>
</dbReference>
<gene>
    <name evidence="9 12" type="primary">mnmA</name>
    <name evidence="12" type="ORF">F2S36_11430</name>
</gene>
<evidence type="ECO:0000256" key="4">
    <source>
        <dbReference type="ARBA" id="ARBA00022741"/>
    </source>
</evidence>
<dbReference type="FunFam" id="3.40.50.620:FF:000115">
    <property type="entry name" value="tRNA-specific 2-thiouridylase MnmA"/>
    <property type="match status" value="1"/>
</dbReference>
<dbReference type="NCBIfam" id="NF001138">
    <property type="entry name" value="PRK00143.1"/>
    <property type="match status" value="1"/>
</dbReference>
<reference evidence="12 13" key="1">
    <citation type="journal article" date="2019" name="Nat. Med.">
        <title>A library of human gut bacterial isolates paired with longitudinal multiomics data enables mechanistic microbiome research.</title>
        <authorList>
            <person name="Poyet M."/>
            <person name="Groussin M."/>
            <person name="Gibbons S.M."/>
            <person name="Avila-Pacheco J."/>
            <person name="Jiang X."/>
            <person name="Kearney S.M."/>
            <person name="Perrotta A.R."/>
            <person name="Berdy B."/>
            <person name="Zhao S."/>
            <person name="Lieberman T.D."/>
            <person name="Swanson P.K."/>
            <person name="Smith M."/>
            <person name="Roesemann S."/>
            <person name="Alexander J.E."/>
            <person name="Rich S.A."/>
            <person name="Livny J."/>
            <person name="Vlamakis H."/>
            <person name="Clish C."/>
            <person name="Bullock K."/>
            <person name="Deik A."/>
            <person name="Scott J."/>
            <person name="Pierce K.A."/>
            <person name="Xavier R.J."/>
            <person name="Alm E.J."/>
        </authorList>
    </citation>
    <scope>NUCLEOTIDE SEQUENCE [LARGE SCALE GENOMIC DNA]</scope>
    <source>
        <strain evidence="12 13">BIOML-A204</strain>
    </source>
</reference>
<feature type="site" description="Interaction with tRNA" evidence="9">
    <location>
        <position position="125"/>
    </location>
</feature>
<feature type="site" description="Interaction with tRNA" evidence="9">
    <location>
        <position position="450"/>
    </location>
</feature>
<dbReference type="PROSITE" id="PS50206">
    <property type="entry name" value="RHODANESE_3"/>
    <property type="match status" value="1"/>
</dbReference>
<dbReference type="Gene3D" id="2.30.30.280">
    <property type="entry name" value="Adenine nucleotide alpha hydrolases-like domains"/>
    <property type="match status" value="1"/>
</dbReference>
<feature type="compositionally biased region" description="Low complexity" evidence="10">
    <location>
        <begin position="246"/>
        <end position="267"/>
    </location>
</feature>
<dbReference type="InterPro" id="IPR046885">
    <property type="entry name" value="MnmA-like_C"/>
</dbReference>
<dbReference type="AlphaFoldDB" id="A0A9P3ZII0"/>
<dbReference type="PANTHER" id="PTHR11933:SF5">
    <property type="entry name" value="MITOCHONDRIAL TRNA-SPECIFIC 2-THIOURIDYLASE 1"/>
    <property type="match status" value="1"/>
</dbReference>
<dbReference type="GO" id="GO:0103016">
    <property type="term" value="F:tRNA-uridine 2-sulfurtransferase activity"/>
    <property type="evidence" value="ECO:0007669"/>
    <property type="project" value="UniProtKB-EC"/>
</dbReference>
<comment type="catalytic activity">
    <reaction evidence="8 9">
        <text>S-sulfanyl-L-cysteinyl-[protein] + uridine(34) in tRNA + AH2 + ATP = 2-thiouridine(34) in tRNA + L-cysteinyl-[protein] + A + AMP + diphosphate + H(+)</text>
        <dbReference type="Rhea" id="RHEA:47032"/>
        <dbReference type="Rhea" id="RHEA-COMP:10131"/>
        <dbReference type="Rhea" id="RHEA-COMP:11726"/>
        <dbReference type="Rhea" id="RHEA-COMP:11727"/>
        <dbReference type="Rhea" id="RHEA-COMP:11728"/>
        <dbReference type="ChEBI" id="CHEBI:13193"/>
        <dbReference type="ChEBI" id="CHEBI:15378"/>
        <dbReference type="ChEBI" id="CHEBI:17499"/>
        <dbReference type="ChEBI" id="CHEBI:29950"/>
        <dbReference type="ChEBI" id="CHEBI:30616"/>
        <dbReference type="ChEBI" id="CHEBI:33019"/>
        <dbReference type="ChEBI" id="CHEBI:61963"/>
        <dbReference type="ChEBI" id="CHEBI:65315"/>
        <dbReference type="ChEBI" id="CHEBI:87170"/>
        <dbReference type="ChEBI" id="CHEBI:456215"/>
        <dbReference type="EC" id="2.8.1.13"/>
    </reaction>
</comment>
<proteinExistence type="inferred from homology"/>
<feature type="domain" description="Rhodanese" evidence="11">
    <location>
        <begin position="4"/>
        <end position="45"/>
    </location>
</feature>
<feature type="binding site" evidence="9">
    <location>
        <position position="33"/>
    </location>
    <ligand>
        <name>ATP</name>
        <dbReference type="ChEBI" id="CHEBI:30616"/>
    </ligand>
</feature>
<sequence>MARVVIGLSGGVDSSVAAYLLKQQGHDVVGLFMINWHDTTGTLEGDCPWHDDRVFAELVAKKLDIPLHVVDLSADYRTRVVDYMFSEYEKGRTPNPDVLCNREIKFDVFLREALRLGADFVATGHYCRKAEETLPDGRTIYKLLAGTDPNKDQSYFLCQLSQEQLRYALFPVGALLKPEVRRIAAEQGLATAKRKDSQGICFVGKIDLPAFLQQKLASKRGNVHEILPTWPKYGPKARIPAGTPDAGQAIPAPASPAAGHSAPMSSANTPAANTPAGIGQTVTSPASKPISAAGRPDGDPHSPGGQHAADVPPTTEQLAALAAPWRYTVRDGKKIGEHGGAHFYTIGQRKGLGIGGRKESLFILATDTVQNVIYVGEGDSHPGLWRQALHIAPREIHWVNPARTMPAGHSARFSVRIRYRQPLQEATLFVRDQGGYILFDAPQRGITPGQFAAWYDGDELVGSGVISE</sequence>
<dbReference type="EC" id="2.8.1.13" evidence="9"/>
<evidence type="ECO:0000256" key="7">
    <source>
        <dbReference type="ARBA" id="ARBA00023157"/>
    </source>
</evidence>